<gene>
    <name evidence="3" type="ORF">ANCCEY_07686</name>
</gene>
<dbReference type="PANTHER" id="PTHR23004:SF22">
    <property type="entry name" value="DOUBLECORTIN DOMAIN-CONTAINING PROTEIN"/>
    <property type="match status" value="1"/>
</dbReference>
<reference evidence="3 4" key="1">
    <citation type="submission" date="2013-05" db="EMBL/GenBank/DDBJ databases">
        <title>Draft genome of the parasitic nematode Anyclostoma ceylanicum.</title>
        <authorList>
            <person name="Mitreva M."/>
        </authorList>
    </citation>
    <scope>NUCLEOTIDE SEQUENCE [LARGE SCALE GENOMIC DNA]</scope>
</reference>
<dbReference type="GO" id="GO:0005874">
    <property type="term" value="C:microtubule"/>
    <property type="evidence" value="ECO:0007669"/>
    <property type="project" value="TreeGrafter"/>
</dbReference>
<dbReference type="GO" id="GO:0035556">
    <property type="term" value="P:intracellular signal transduction"/>
    <property type="evidence" value="ECO:0007669"/>
    <property type="project" value="InterPro"/>
</dbReference>
<evidence type="ECO:0000313" key="4">
    <source>
        <dbReference type="Proteomes" id="UP000054495"/>
    </source>
</evidence>
<dbReference type="AlphaFoldDB" id="A0A0D6LMA3"/>
<feature type="region of interest" description="Disordered" evidence="1">
    <location>
        <begin position="297"/>
        <end position="390"/>
    </location>
</feature>
<dbReference type="Pfam" id="PF03607">
    <property type="entry name" value="DCX"/>
    <property type="match status" value="1"/>
</dbReference>
<dbReference type="PANTHER" id="PTHR23004">
    <property type="entry name" value="DOUBLECORTIN DOMAIN CONTAINING 2"/>
    <property type="match status" value="1"/>
</dbReference>
<evidence type="ECO:0000256" key="1">
    <source>
        <dbReference type="SAM" id="MobiDB-lite"/>
    </source>
</evidence>
<feature type="compositionally biased region" description="Basic and acidic residues" evidence="1">
    <location>
        <begin position="299"/>
        <end position="311"/>
    </location>
</feature>
<evidence type="ECO:0000259" key="2">
    <source>
        <dbReference type="PROSITE" id="PS50309"/>
    </source>
</evidence>
<name>A0A0D6LMA3_9BILA</name>
<dbReference type="SMART" id="SM00537">
    <property type="entry name" value="DCX"/>
    <property type="match status" value="1"/>
</dbReference>
<feature type="region of interest" description="Disordered" evidence="1">
    <location>
        <begin position="146"/>
        <end position="190"/>
    </location>
</feature>
<feature type="compositionally biased region" description="Basic and acidic residues" evidence="1">
    <location>
        <begin position="338"/>
        <end position="390"/>
    </location>
</feature>
<dbReference type="SUPFAM" id="SSF89837">
    <property type="entry name" value="Doublecortin (DC)"/>
    <property type="match status" value="1"/>
</dbReference>
<keyword evidence="4" id="KW-1185">Reference proteome</keyword>
<sequence>MNSAERREYELDFTGPPPKVDFDFQAIRVMESLAVPAWIGYEPIQISANRSIMYYMIEIRVYKNGDERDPGKLITVTRREYKHWIVFLDALTRKLGTTTAVHKLFTTRGIRVEHFTELENNGEYVAVERGPFIDCNYGVARVWTQTERGHPEPSRVGPAGKSHVTVREPSPHDKQLLTRDRSEVDDDDDDVDFPANLRNYEKYSVTKWTSLVRVTETKPAFLNSGDSMDIYLKKEGYGSTTGLPYPLDGLSRSPNASTLHLSSLSKDKFGGSLERLNKAGKELWSDDHHSASMANIRAGETKERSVTKEHSTSVTRLPRLVGIDDDSQKNKSQKPALKPKESERLPPIKRAELVPVEKETKEEQQTRREETRGATRDMSRPTHIERKEIEETKDIREYAVVGGRKNERKEIEETKDVREYAVIDKSLQPWEGGSGTVYEKKEMMREVVTEGSKPPPWPETGRRSGKMTKEVVRTYEKVREYTRIIDEYDPDFVD</sequence>
<organism evidence="3 4">
    <name type="scientific">Ancylostoma ceylanicum</name>
    <dbReference type="NCBI Taxonomy" id="53326"/>
    <lineage>
        <taxon>Eukaryota</taxon>
        <taxon>Metazoa</taxon>
        <taxon>Ecdysozoa</taxon>
        <taxon>Nematoda</taxon>
        <taxon>Chromadorea</taxon>
        <taxon>Rhabditida</taxon>
        <taxon>Rhabditina</taxon>
        <taxon>Rhabditomorpha</taxon>
        <taxon>Strongyloidea</taxon>
        <taxon>Ancylostomatidae</taxon>
        <taxon>Ancylostomatinae</taxon>
        <taxon>Ancylostoma</taxon>
    </lineage>
</organism>
<feature type="region of interest" description="Disordered" evidence="1">
    <location>
        <begin position="447"/>
        <end position="468"/>
    </location>
</feature>
<dbReference type="PROSITE" id="PS50309">
    <property type="entry name" value="DC"/>
    <property type="match status" value="1"/>
</dbReference>
<feature type="compositionally biased region" description="Basic and acidic residues" evidence="1">
    <location>
        <begin position="165"/>
        <end position="182"/>
    </location>
</feature>
<dbReference type="InterPro" id="IPR003533">
    <property type="entry name" value="Doublecortin_dom"/>
</dbReference>
<dbReference type="GO" id="GO:0005815">
    <property type="term" value="C:microtubule organizing center"/>
    <property type="evidence" value="ECO:0007669"/>
    <property type="project" value="TreeGrafter"/>
</dbReference>
<dbReference type="InterPro" id="IPR036572">
    <property type="entry name" value="Doublecortin_dom_sf"/>
</dbReference>
<evidence type="ECO:0000313" key="3">
    <source>
        <dbReference type="EMBL" id="EPB73225.1"/>
    </source>
</evidence>
<accession>A0A0D6LMA3</accession>
<protein>
    <submittedName>
        <fullName evidence="3">Doublecortin</fullName>
    </submittedName>
</protein>
<dbReference type="Gene3D" id="3.10.20.230">
    <property type="entry name" value="Doublecortin domain"/>
    <property type="match status" value="1"/>
</dbReference>
<dbReference type="EMBL" id="KE125000">
    <property type="protein sequence ID" value="EPB73225.1"/>
    <property type="molecule type" value="Genomic_DNA"/>
</dbReference>
<proteinExistence type="predicted"/>
<dbReference type="Proteomes" id="UP000054495">
    <property type="component" value="Unassembled WGS sequence"/>
</dbReference>
<feature type="domain" description="Doublecortin" evidence="2">
    <location>
        <begin position="57"/>
        <end position="138"/>
    </location>
</feature>
<dbReference type="FunFam" id="3.10.20.230:FF:000023">
    <property type="entry name" value="Predicted protein"/>
    <property type="match status" value="1"/>
</dbReference>